<gene>
    <name evidence="4" type="ORF">AMSG_06794</name>
</gene>
<feature type="transmembrane region" description="Helical" evidence="2">
    <location>
        <begin position="134"/>
        <end position="159"/>
    </location>
</feature>
<dbReference type="Pfam" id="PF00149">
    <property type="entry name" value="Metallophos"/>
    <property type="match status" value="1"/>
</dbReference>
<feature type="domain" description="Calcineurin-like phosphoesterase" evidence="3">
    <location>
        <begin position="283"/>
        <end position="450"/>
    </location>
</feature>
<reference evidence="4 5" key="1">
    <citation type="submission" date="2010-05" db="EMBL/GenBank/DDBJ databases">
        <title>The Genome Sequence of Thecamonas trahens ATCC 50062.</title>
        <authorList>
            <consortium name="The Broad Institute Genome Sequencing Platform"/>
            <person name="Russ C."/>
            <person name="Cuomo C."/>
            <person name="Shea T."/>
            <person name="Young S.K."/>
            <person name="Zeng Q."/>
            <person name="Koehrsen M."/>
            <person name="Haas B."/>
            <person name="Borodovsky M."/>
            <person name="Guigo R."/>
            <person name="Alvarado L."/>
            <person name="Berlin A."/>
            <person name="Bochicchio J."/>
            <person name="Borenstein D."/>
            <person name="Chapman S."/>
            <person name="Chen Z."/>
            <person name="Freedman E."/>
            <person name="Gellesch M."/>
            <person name="Goldberg J."/>
            <person name="Griggs A."/>
            <person name="Gujja S."/>
            <person name="Heilman E."/>
            <person name="Heiman D."/>
            <person name="Hepburn T."/>
            <person name="Howarth C."/>
            <person name="Jen D."/>
            <person name="Larson L."/>
            <person name="Mehta T."/>
            <person name="Park D."/>
            <person name="Pearson M."/>
            <person name="Roberts A."/>
            <person name="Saif S."/>
            <person name="Shenoy N."/>
            <person name="Sisk P."/>
            <person name="Stolte C."/>
            <person name="Sykes S."/>
            <person name="Thomson T."/>
            <person name="Walk T."/>
            <person name="White J."/>
            <person name="Yandava C."/>
            <person name="Burger G."/>
            <person name="Gray M.W."/>
            <person name="Holland P.W.H."/>
            <person name="King N."/>
            <person name="Lang F.B.F."/>
            <person name="Roger A.J."/>
            <person name="Ruiz-Trillo I."/>
            <person name="Lander E."/>
            <person name="Nusbaum C."/>
        </authorList>
    </citation>
    <scope>NUCLEOTIDE SEQUENCE [LARGE SCALE GENOMIC DNA]</scope>
    <source>
        <strain evidence="4 5">ATCC 50062</strain>
    </source>
</reference>
<dbReference type="EMBL" id="GL349461">
    <property type="protein sequence ID" value="KNC50313.1"/>
    <property type="molecule type" value="Genomic_DNA"/>
</dbReference>
<keyword evidence="2" id="KW-1133">Transmembrane helix</keyword>
<dbReference type="OrthoDB" id="17780at2759"/>
<dbReference type="AlphaFoldDB" id="A0A0L0DG40"/>
<dbReference type="Gene3D" id="3.60.21.10">
    <property type="match status" value="1"/>
</dbReference>
<feature type="transmembrane region" description="Helical" evidence="2">
    <location>
        <begin position="90"/>
        <end position="114"/>
    </location>
</feature>
<name>A0A0L0DG40_THETB</name>
<dbReference type="InterPro" id="IPR029052">
    <property type="entry name" value="Metallo-depent_PP-like"/>
</dbReference>
<accession>A0A0L0DG40</accession>
<dbReference type="Proteomes" id="UP000054408">
    <property type="component" value="Unassembled WGS sequence"/>
</dbReference>
<dbReference type="GO" id="GO:0016787">
    <property type="term" value="F:hydrolase activity"/>
    <property type="evidence" value="ECO:0007669"/>
    <property type="project" value="InterPro"/>
</dbReference>
<dbReference type="PANTHER" id="PTHR31302">
    <property type="entry name" value="TRANSMEMBRANE PROTEIN WITH METALLOPHOSPHOESTERASE DOMAIN-RELATED"/>
    <property type="match status" value="1"/>
</dbReference>
<evidence type="ECO:0000313" key="4">
    <source>
        <dbReference type="EMBL" id="KNC50313.1"/>
    </source>
</evidence>
<feature type="transmembrane region" description="Helical" evidence="2">
    <location>
        <begin position="20"/>
        <end position="38"/>
    </location>
</feature>
<dbReference type="InterPro" id="IPR004843">
    <property type="entry name" value="Calcineurin-like_PHP"/>
</dbReference>
<dbReference type="eggNOG" id="ENOG502S4MB">
    <property type="taxonomic scope" value="Eukaryota"/>
</dbReference>
<proteinExistence type="predicted"/>
<sequence length="546" mass="58291">MSESEKFAKTVSTGKTVRRLIFVVLIVVCLGVFVGPIARMAWGAGTGSMEEKEAVWRAYWIIAVFGGLLPFIPLFWKVKKAKSWLSARPLFANIVVIGAGLIAATHAGMVAAVLEAGVGYGWTMHSESGSLTTAAKALVAFDLYLLWCITVQQLGALFVGLKSPIYLWVVSYPATLGYSTALFGCMPLAIVHAVASGPEPAAVVAVAAFGLAAFGLAQSLLDSPWEEVTVTVESPAGFDADAGGSREPRDGVYAARGRHSGKTRLGPLELSRGRGGDEPGRPLRIVQITDPHIGPFISIRRMNAFCEQTVALDPDLVLMTGDYCTTEAHLTPGCLAAAFAPLAALKGRVYATLGNHDHEVLRFVKDELAALGVILIVDAEALVETQAGLVQLVGVDFFFHDKPRLYSKVIRRFPPNARAAYRILLIHDPGAFRYVPADDHALVLSGHTHGGQIGLVSCGLEKCTAVSVGSIGRIPDHGVWQLGTNRLYVNRGQGTRFMGGNFLVRFGVPAEASVLVVTTDSTGVDAPEVSDSVFTRHEREEGMVGQ</sequence>
<dbReference type="RefSeq" id="XP_013756860.1">
    <property type="nucleotide sequence ID" value="XM_013901406.1"/>
</dbReference>
<feature type="compositionally biased region" description="Basic and acidic residues" evidence="1">
    <location>
        <begin position="271"/>
        <end position="281"/>
    </location>
</feature>
<keyword evidence="5" id="KW-1185">Reference proteome</keyword>
<dbReference type="PANTHER" id="PTHR31302:SF21">
    <property type="entry name" value="CALCINEURIN-LIKE PHOSPHOESTERASE DOMAIN-CONTAINING PROTEIN"/>
    <property type="match status" value="1"/>
</dbReference>
<protein>
    <submittedName>
        <fullName evidence="4">Ser/Thr protein phosphatase</fullName>
    </submittedName>
</protein>
<keyword evidence="2" id="KW-0812">Transmembrane</keyword>
<feature type="transmembrane region" description="Helical" evidence="2">
    <location>
        <begin position="166"/>
        <end position="195"/>
    </location>
</feature>
<dbReference type="SUPFAM" id="SSF56300">
    <property type="entry name" value="Metallo-dependent phosphatases"/>
    <property type="match status" value="1"/>
</dbReference>
<evidence type="ECO:0000259" key="3">
    <source>
        <dbReference type="Pfam" id="PF00149"/>
    </source>
</evidence>
<feature type="transmembrane region" description="Helical" evidence="2">
    <location>
        <begin position="58"/>
        <end position="78"/>
    </location>
</feature>
<evidence type="ECO:0000313" key="5">
    <source>
        <dbReference type="Proteomes" id="UP000054408"/>
    </source>
</evidence>
<dbReference type="GeneID" id="25565876"/>
<dbReference type="InterPro" id="IPR051158">
    <property type="entry name" value="Metallophosphoesterase_sf"/>
</dbReference>
<feature type="region of interest" description="Disordered" evidence="1">
    <location>
        <begin position="259"/>
        <end position="282"/>
    </location>
</feature>
<evidence type="ECO:0000256" key="2">
    <source>
        <dbReference type="SAM" id="Phobius"/>
    </source>
</evidence>
<evidence type="ECO:0000256" key="1">
    <source>
        <dbReference type="SAM" id="MobiDB-lite"/>
    </source>
</evidence>
<organism evidence="4 5">
    <name type="scientific">Thecamonas trahens ATCC 50062</name>
    <dbReference type="NCBI Taxonomy" id="461836"/>
    <lineage>
        <taxon>Eukaryota</taxon>
        <taxon>Apusozoa</taxon>
        <taxon>Apusomonadida</taxon>
        <taxon>Apusomonadidae</taxon>
        <taxon>Thecamonas</taxon>
    </lineage>
</organism>
<keyword evidence="2" id="KW-0472">Membrane</keyword>